<dbReference type="AlphaFoldDB" id="G2YID8"/>
<evidence type="ECO:0000313" key="1">
    <source>
        <dbReference type="EMBL" id="CCD51475.1"/>
    </source>
</evidence>
<name>G2YID8_BOTF4</name>
<sequence length="142" mass="15911">MTNRRIGQCLRKCILSSGIPDAKLGKKRNPAFVFQNKRLTARENPQYTWELKELPRRTSSGLPRAKQVADWKNVKTVEIAASWAVNPAKPCKNRRGVEGTLCMSQLSIHFKNRCLHSGGTCETPEYNLKAACSGCWVAPSHD</sequence>
<evidence type="ECO:0000313" key="2">
    <source>
        <dbReference type="Proteomes" id="UP000008177"/>
    </source>
</evidence>
<dbReference type="Proteomes" id="UP000008177">
    <property type="component" value="Unplaced contigs"/>
</dbReference>
<accession>G2YID8</accession>
<protein>
    <submittedName>
        <fullName evidence="1">Uncharacterized protein</fullName>
    </submittedName>
</protein>
<dbReference type="HOGENOM" id="CLU_1815512_0_0_1"/>
<dbReference type="InParanoid" id="G2YID8"/>
<dbReference type="EMBL" id="FQ790337">
    <property type="protein sequence ID" value="CCD51475.1"/>
    <property type="molecule type" value="Genomic_DNA"/>
</dbReference>
<proteinExistence type="predicted"/>
<gene>
    <name evidence="1" type="ORF">BofuT4_P017810.1</name>
</gene>
<reference evidence="2" key="1">
    <citation type="journal article" date="2011" name="PLoS Genet.">
        <title>Genomic analysis of the necrotrophic fungal pathogens Sclerotinia sclerotiorum and Botrytis cinerea.</title>
        <authorList>
            <person name="Amselem J."/>
            <person name="Cuomo C.A."/>
            <person name="van Kan J.A."/>
            <person name="Viaud M."/>
            <person name="Benito E.P."/>
            <person name="Couloux A."/>
            <person name="Coutinho P.M."/>
            <person name="de Vries R.P."/>
            <person name="Dyer P.S."/>
            <person name="Fillinger S."/>
            <person name="Fournier E."/>
            <person name="Gout L."/>
            <person name="Hahn M."/>
            <person name="Kohn L."/>
            <person name="Lapalu N."/>
            <person name="Plummer K.M."/>
            <person name="Pradier J.M."/>
            <person name="Quevillon E."/>
            <person name="Sharon A."/>
            <person name="Simon A."/>
            <person name="ten Have A."/>
            <person name="Tudzynski B."/>
            <person name="Tudzynski P."/>
            <person name="Wincker P."/>
            <person name="Andrew M."/>
            <person name="Anthouard V."/>
            <person name="Beever R.E."/>
            <person name="Beffa R."/>
            <person name="Benoit I."/>
            <person name="Bouzid O."/>
            <person name="Brault B."/>
            <person name="Chen Z."/>
            <person name="Choquer M."/>
            <person name="Collemare J."/>
            <person name="Cotton P."/>
            <person name="Danchin E.G."/>
            <person name="Da Silva C."/>
            <person name="Gautier A."/>
            <person name="Giraud C."/>
            <person name="Giraud T."/>
            <person name="Gonzalez C."/>
            <person name="Grossetete S."/>
            <person name="Guldener U."/>
            <person name="Henrissat B."/>
            <person name="Howlett B.J."/>
            <person name="Kodira C."/>
            <person name="Kretschmer M."/>
            <person name="Lappartient A."/>
            <person name="Leroch M."/>
            <person name="Levis C."/>
            <person name="Mauceli E."/>
            <person name="Neuveglise C."/>
            <person name="Oeser B."/>
            <person name="Pearson M."/>
            <person name="Poulain J."/>
            <person name="Poussereau N."/>
            <person name="Quesneville H."/>
            <person name="Rascle C."/>
            <person name="Schumacher J."/>
            <person name="Segurens B."/>
            <person name="Sexton A."/>
            <person name="Silva E."/>
            <person name="Sirven C."/>
            <person name="Soanes D.M."/>
            <person name="Talbot N.J."/>
            <person name="Templeton M."/>
            <person name="Yandava C."/>
            <person name="Yarden O."/>
            <person name="Zeng Q."/>
            <person name="Rollins J.A."/>
            <person name="Lebrun M.H."/>
            <person name="Dickman M."/>
        </authorList>
    </citation>
    <scope>NUCLEOTIDE SEQUENCE [LARGE SCALE GENOMIC DNA]</scope>
    <source>
        <strain evidence="2">T4</strain>
    </source>
</reference>
<organism evidence="1 2">
    <name type="scientific">Botryotinia fuckeliana (strain T4)</name>
    <name type="common">Noble rot fungus</name>
    <name type="synonym">Botrytis cinerea</name>
    <dbReference type="NCBI Taxonomy" id="999810"/>
    <lineage>
        <taxon>Eukaryota</taxon>
        <taxon>Fungi</taxon>
        <taxon>Dikarya</taxon>
        <taxon>Ascomycota</taxon>
        <taxon>Pezizomycotina</taxon>
        <taxon>Leotiomycetes</taxon>
        <taxon>Helotiales</taxon>
        <taxon>Sclerotiniaceae</taxon>
        <taxon>Botrytis</taxon>
    </lineage>
</organism>